<reference evidence="1" key="2">
    <citation type="submission" date="2025-08" db="UniProtKB">
        <authorList>
            <consortium name="Ensembl"/>
        </authorList>
    </citation>
    <scope>IDENTIFICATION</scope>
</reference>
<evidence type="ECO:0000313" key="1">
    <source>
        <dbReference type="Ensembl" id="ENSCPVP00000025993.1"/>
    </source>
</evidence>
<dbReference type="AlphaFoldDB" id="A0A8U8C0G3"/>
<accession>A0A8U8C0G3</accession>
<evidence type="ECO:0000313" key="2">
    <source>
        <dbReference type="Proteomes" id="UP000694382"/>
    </source>
</evidence>
<protein>
    <submittedName>
        <fullName evidence="1">Uncharacterized protein</fullName>
    </submittedName>
</protein>
<organism evidence="1 2">
    <name type="scientific">Geospiza parvula</name>
    <name type="common">Small tree-finch</name>
    <name type="synonym">Camarhynchus parvulus</name>
    <dbReference type="NCBI Taxonomy" id="87175"/>
    <lineage>
        <taxon>Eukaryota</taxon>
        <taxon>Metazoa</taxon>
        <taxon>Chordata</taxon>
        <taxon>Craniata</taxon>
        <taxon>Vertebrata</taxon>
        <taxon>Euteleostomi</taxon>
        <taxon>Archelosauria</taxon>
        <taxon>Archosauria</taxon>
        <taxon>Dinosauria</taxon>
        <taxon>Saurischia</taxon>
        <taxon>Theropoda</taxon>
        <taxon>Coelurosauria</taxon>
        <taxon>Aves</taxon>
        <taxon>Neognathae</taxon>
        <taxon>Neoaves</taxon>
        <taxon>Telluraves</taxon>
        <taxon>Australaves</taxon>
        <taxon>Passeriformes</taxon>
        <taxon>Thraupidae</taxon>
        <taxon>Camarhynchus</taxon>
    </lineage>
</organism>
<reference evidence="1" key="3">
    <citation type="submission" date="2025-09" db="UniProtKB">
        <authorList>
            <consortium name="Ensembl"/>
        </authorList>
    </citation>
    <scope>IDENTIFICATION</scope>
</reference>
<name>A0A8U8C0G3_GEOPR</name>
<dbReference type="Proteomes" id="UP000694382">
    <property type="component" value="Chromosome 26"/>
</dbReference>
<keyword evidence="2" id="KW-1185">Reference proteome</keyword>
<dbReference type="Ensembl" id="ENSCPVT00000026333.1">
    <property type="protein sequence ID" value="ENSCPVP00000025993.1"/>
    <property type="gene ID" value="ENSCPVG00000018000.1"/>
</dbReference>
<sequence length="80" mass="8714">KDNPNNPTFYWVSLRQLHGLQACYNIGAGKCQSLFPAKEKPRAQPGADVSSFGCTNPTRLQATCQLGTGSRDKLPFASEQ</sequence>
<proteinExistence type="predicted"/>
<reference evidence="1" key="1">
    <citation type="submission" date="2020-02" db="EMBL/GenBank/DDBJ databases">
        <authorList>
            <person name="Enbody D E."/>
            <person name="Pettersson E M."/>
        </authorList>
    </citation>
    <scope>NUCLEOTIDE SEQUENCE [LARGE SCALE GENOMIC DNA]</scope>
</reference>